<sequence length="273" mass="29671">MDEVQIPVAPPAQQQSSAAAAVTTAAAPAAATTYFQVTLVSHDYRSRRITPLRIFWFILSHVTFYLALFCASKKTNLYISKTTAAAAAADDQCYYFHTVVFYTAMIVHEALLFGLLLSPLGVLDPAFQSCRGHFLWKSLGELMFMIAASFLLVKETNTSQGRGSGSGSGSVSGSGSGHHYGVLEVGMLLSTYVLLTVDALCIINLLRPGHHYSIFEVVAALTVHLSLKLQQHNMPVLCWFVVFVVFLIIIVKNYLWRNAGLVAAVPPANIAGQ</sequence>
<feature type="transmembrane region" description="Helical" evidence="1">
    <location>
        <begin position="134"/>
        <end position="153"/>
    </location>
</feature>
<accession>A0AA88AXB9</accession>
<comment type="caution">
    <text evidence="2">The sequence shown here is derived from an EMBL/GenBank/DDBJ whole genome shotgun (WGS) entry which is preliminary data.</text>
</comment>
<feature type="transmembrane region" description="Helical" evidence="1">
    <location>
        <begin position="236"/>
        <end position="256"/>
    </location>
</feature>
<keyword evidence="1" id="KW-0812">Transmembrane</keyword>
<dbReference type="AlphaFoldDB" id="A0AA88AXB9"/>
<name>A0AA88AXB9_FICCA</name>
<reference evidence="2" key="1">
    <citation type="submission" date="2023-07" db="EMBL/GenBank/DDBJ databases">
        <title>draft genome sequence of fig (Ficus carica).</title>
        <authorList>
            <person name="Takahashi T."/>
            <person name="Nishimura K."/>
        </authorList>
    </citation>
    <scope>NUCLEOTIDE SEQUENCE</scope>
</reference>
<evidence type="ECO:0000313" key="2">
    <source>
        <dbReference type="EMBL" id="GMN54721.1"/>
    </source>
</evidence>
<proteinExistence type="predicted"/>
<keyword evidence="1" id="KW-1133">Transmembrane helix</keyword>
<keyword evidence="3" id="KW-1185">Reference proteome</keyword>
<feature type="transmembrane region" description="Helical" evidence="1">
    <location>
        <begin position="54"/>
        <end position="72"/>
    </location>
</feature>
<evidence type="ECO:0000256" key="1">
    <source>
        <dbReference type="SAM" id="Phobius"/>
    </source>
</evidence>
<evidence type="ECO:0000313" key="3">
    <source>
        <dbReference type="Proteomes" id="UP001187192"/>
    </source>
</evidence>
<protein>
    <submittedName>
        <fullName evidence="2">Uncharacterized protein</fullName>
    </submittedName>
</protein>
<feature type="transmembrane region" description="Helical" evidence="1">
    <location>
        <begin position="93"/>
        <end position="114"/>
    </location>
</feature>
<dbReference type="Proteomes" id="UP001187192">
    <property type="component" value="Unassembled WGS sequence"/>
</dbReference>
<gene>
    <name evidence="2" type="ORF">TIFTF001_023829</name>
</gene>
<dbReference type="EMBL" id="BTGU01000053">
    <property type="protein sequence ID" value="GMN54721.1"/>
    <property type="molecule type" value="Genomic_DNA"/>
</dbReference>
<organism evidence="2 3">
    <name type="scientific">Ficus carica</name>
    <name type="common">Common fig</name>
    <dbReference type="NCBI Taxonomy" id="3494"/>
    <lineage>
        <taxon>Eukaryota</taxon>
        <taxon>Viridiplantae</taxon>
        <taxon>Streptophyta</taxon>
        <taxon>Embryophyta</taxon>
        <taxon>Tracheophyta</taxon>
        <taxon>Spermatophyta</taxon>
        <taxon>Magnoliopsida</taxon>
        <taxon>eudicotyledons</taxon>
        <taxon>Gunneridae</taxon>
        <taxon>Pentapetalae</taxon>
        <taxon>rosids</taxon>
        <taxon>fabids</taxon>
        <taxon>Rosales</taxon>
        <taxon>Moraceae</taxon>
        <taxon>Ficeae</taxon>
        <taxon>Ficus</taxon>
    </lineage>
</organism>
<keyword evidence="1" id="KW-0472">Membrane</keyword>